<dbReference type="Proteomes" id="UP001172708">
    <property type="component" value="Unassembled WGS sequence"/>
</dbReference>
<feature type="region of interest" description="Disordered" evidence="1">
    <location>
        <begin position="1"/>
        <end position="62"/>
    </location>
</feature>
<dbReference type="RefSeq" id="WP_301142607.1">
    <property type="nucleotide sequence ID" value="NZ_JAUHQA010000001.1"/>
</dbReference>
<proteinExistence type="predicted"/>
<organism evidence="2 3">
    <name type="scientific">Demequina muriae</name>
    <dbReference type="NCBI Taxonomy" id="3051664"/>
    <lineage>
        <taxon>Bacteria</taxon>
        <taxon>Bacillati</taxon>
        <taxon>Actinomycetota</taxon>
        <taxon>Actinomycetes</taxon>
        <taxon>Micrococcales</taxon>
        <taxon>Demequinaceae</taxon>
        <taxon>Demequina</taxon>
    </lineage>
</organism>
<protein>
    <submittedName>
        <fullName evidence="2">Uncharacterized protein</fullName>
    </submittedName>
</protein>
<accession>A0ABT8GI28</accession>
<evidence type="ECO:0000313" key="2">
    <source>
        <dbReference type="EMBL" id="MDN4481092.1"/>
    </source>
</evidence>
<name>A0ABT8GI28_9MICO</name>
<evidence type="ECO:0000313" key="3">
    <source>
        <dbReference type="Proteomes" id="UP001172708"/>
    </source>
</evidence>
<evidence type="ECO:0000256" key="1">
    <source>
        <dbReference type="SAM" id="MobiDB-lite"/>
    </source>
</evidence>
<sequence length="77" mass="8364">MAKFTHEGTEDLQHLADEVEKERQAKGHTPFDDVPENEDGETTREDHEGVDEVLGDASDPARAGIVGVAGRVQRPGI</sequence>
<keyword evidence="3" id="KW-1185">Reference proteome</keyword>
<comment type="caution">
    <text evidence="2">The sequence shown here is derived from an EMBL/GenBank/DDBJ whole genome shotgun (WGS) entry which is preliminary data.</text>
</comment>
<dbReference type="EMBL" id="JAUHQA010000001">
    <property type="protein sequence ID" value="MDN4481092.1"/>
    <property type="molecule type" value="Genomic_DNA"/>
</dbReference>
<reference evidence="2" key="1">
    <citation type="submission" date="2023-06" db="EMBL/GenBank/DDBJ databases">
        <title>Egi l300058.</title>
        <authorList>
            <person name="Gao L."/>
            <person name="Fang B.-Z."/>
            <person name="Li W.-J."/>
        </authorList>
    </citation>
    <scope>NUCLEOTIDE SEQUENCE</scope>
    <source>
        <strain evidence="2">EGI L300058</strain>
    </source>
</reference>
<gene>
    <name evidence="2" type="ORF">QQX02_09180</name>
</gene>
<feature type="compositionally biased region" description="Basic and acidic residues" evidence="1">
    <location>
        <begin position="1"/>
        <end position="31"/>
    </location>
</feature>